<comment type="caution">
    <text evidence="1">Lacks conserved residue(s) required for the propagation of feature annotation.</text>
</comment>
<dbReference type="EMBL" id="GGEC01027042">
    <property type="protein sequence ID" value="MBX07526.1"/>
    <property type="molecule type" value="Transcribed_RNA"/>
</dbReference>
<comment type="function">
    <text evidence="1">May be involved in the degradation of misfolded endoplasmic reticulum (ER) luminal proteins.</text>
</comment>
<dbReference type="InterPro" id="IPR007599">
    <property type="entry name" value="DER1"/>
</dbReference>
<sequence>MFILCNGLFGIIVGCFFSCSFIGSSICRVLYSILNSFYWAATIWRCKRMDLRVMEGLILYFYCFVFVLQIISPHNLYLHPTLVVKRYQFWRLITNFLYFRKMGEFLNFDT</sequence>
<comment type="subcellular location">
    <subcellularLocation>
        <location evidence="1">Endoplasmic reticulum membrane</location>
        <topology evidence="1">Multi-pass membrane protein</topology>
    </subcellularLocation>
</comment>
<keyword evidence="1" id="KW-0472">Membrane</keyword>
<proteinExistence type="inferred from homology"/>
<protein>
    <recommendedName>
        <fullName evidence="1">Derlin</fullName>
    </recommendedName>
</protein>
<dbReference type="AlphaFoldDB" id="A0A2P2KP68"/>
<keyword evidence="1" id="KW-0256">Endoplasmic reticulum</keyword>
<name>A0A2P2KP68_RHIMU</name>
<evidence type="ECO:0000313" key="2">
    <source>
        <dbReference type="EMBL" id="MBX07526.1"/>
    </source>
</evidence>
<accession>A0A2P2KP68</accession>
<organism evidence="2">
    <name type="scientific">Rhizophora mucronata</name>
    <name type="common">Asiatic mangrove</name>
    <dbReference type="NCBI Taxonomy" id="61149"/>
    <lineage>
        <taxon>Eukaryota</taxon>
        <taxon>Viridiplantae</taxon>
        <taxon>Streptophyta</taxon>
        <taxon>Embryophyta</taxon>
        <taxon>Tracheophyta</taxon>
        <taxon>Spermatophyta</taxon>
        <taxon>Magnoliopsida</taxon>
        <taxon>eudicotyledons</taxon>
        <taxon>Gunneridae</taxon>
        <taxon>Pentapetalae</taxon>
        <taxon>rosids</taxon>
        <taxon>fabids</taxon>
        <taxon>Malpighiales</taxon>
        <taxon>Rhizophoraceae</taxon>
        <taxon>Rhizophora</taxon>
    </lineage>
</organism>
<reference evidence="2" key="1">
    <citation type="submission" date="2018-02" db="EMBL/GenBank/DDBJ databases">
        <title>Rhizophora mucronata_Transcriptome.</title>
        <authorList>
            <person name="Meera S.P."/>
            <person name="Sreeshan A."/>
            <person name="Augustine A."/>
        </authorList>
    </citation>
    <scope>NUCLEOTIDE SEQUENCE</scope>
    <source>
        <tissue evidence="2">Leaf</tissue>
    </source>
</reference>
<feature type="transmembrane region" description="Helical" evidence="1">
    <location>
        <begin position="6"/>
        <end position="31"/>
    </location>
</feature>
<feature type="transmembrane region" description="Helical" evidence="1">
    <location>
        <begin position="51"/>
        <end position="71"/>
    </location>
</feature>
<keyword evidence="1" id="KW-0812">Transmembrane</keyword>
<keyword evidence="1" id="KW-1133">Transmembrane helix</keyword>
<dbReference type="GO" id="GO:0005789">
    <property type="term" value="C:endoplasmic reticulum membrane"/>
    <property type="evidence" value="ECO:0007669"/>
    <property type="project" value="UniProtKB-SubCell"/>
</dbReference>
<dbReference type="Pfam" id="PF04511">
    <property type="entry name" value="DER1"/>
    <property type="match status" value="1"/>
</dbReference>
<comment type="similarity">
    <text evidence="1">Belongs to the derlin family.</text>
</comment>
<evidence type="ECO:0000256" key="1">
    <source>
        <dbReference type="RuleBase" id="RU363059"/>
    </source>
</evidence>